<keyword evidence="1" id="KW-0472">Membrane</keyword>
<feature type="transmembrane region" description="Helical" evidence="1">
    <location>
        <begin position="100"/>
        <end position="120"/>
    </location>
</feature>
<dbReference type="Proteomes" id="UP000001302">
    <property type="component" value="Chromosome"/>
</dbReference>
<gene>
    <name evidence="2" type="ordered locus">PB2503_11494</name>
</gene>
<evidence type="ECO:0000313" key="3">
    <source>
        <dbReference type="Proteomes" id="UP000001302"/>
    </source>
</evidence>
<name>E0TCW1_PARBH</name>
<evidence type="ECO:0000313" key="2">
    <source>
        <dbReference type="EMBL" id="ADM10344.1"/>
    </source>
</evidence>
<keyword evidence="3" id="KW-1185">Reference proteome</keyword>
<proteinExistence type="predicted"/>
<protein>
    <recommendedName>
        <fullName evidence="4">DUF4345 domain-containing protein</fullName>
    </recommendedName>
</protein>
<reference evidence="2 3" key="2">
    <citation type="journal article" date="2011" name="J. Bacteriol.">
        <title>Complete genome sequence of strain HTCC2503T of Parvularcula bermudensis, the type species of the order "Parvularculales" in the class Alphaproteobacteria.</title>
        <authorList>
            <person name="Oh H.M."/>
            <person name="Kang I."/>
            <person name="Vergin K.L."/>
            <person name="Kang D."/>
            <person name="Rhee K.H."/>
            <person name="Giovannoni S.J."/>
            <person name="Cho J.C."/>
        </authorList>
    </citation>
    <scope>NUCLEOTIDE SEQUENCE [LARGE SCALE GENOMIC DNA]</scope>
    <source>
        <strain evidence="3">ATCC BAA-594 / HTCC2503 / KCTC 12087</strain>
    </source>
</reference>
<reference evidence="3" key="1">
    <citation type="submission" date="2010-08" db="EMBL/GenBank/DDBJ databases">
        <title>Genome sequence of Parvularcula bermudensis HTCC2503.</title>
        <authorList>
            <person name="Kang D.-M."/>
            <person name="Oh H.-M."/>
            <person name="Cho J.-C."/>
        </authorList>
    </citation>
    <scope>NUCLEOTIDE SEQUENCE [LARGE SCALE GENOMIC DNA]</scope>
    <source>
        <strain evidence="3">ATCC BAA-594 / HTCC2503 / KCTC 12087</strain>
    </source>
</reference>
<feature type="transmembrane region" description="Helical" evidence="1">
    <location>
        <begin position="47"/>
        <end position="68"/>
    </location>
</feature>
<feature type="transmembrane region" description="Helical" evidence="1">
    <location>
        <begin position="73"/>
        <end position="94"/>
    </location>
</feature>
<dbReference type="HOGENOM" id="CLU_1946709_0_0_5"/>
<evidence type="ECO:0008006" key="4">
    <source>
        <dbReference type="Google" id="ProtNLM"/>
    </source>
</evidence>
<dbReference type="AlphaFoldDB" id="E0TCW1"/>
<evidence type="ECO:0000256" key="1">
    <source>
        <dbReference type="SAM" id="Phobius"/>
    </source>
</evidence>
<keyword evidence="1" id="KW-1133">Transmembrane helix</keyword>
<sequence>MGVLLDRVVLLAAVGFFLIGANALVAPDWVAGILGLSVTQESGMNAIRAIIGGHYLAMALMVVFGFFLEESRFLVAIIMIEGLMIFSRLVGLLAGEGGVMVFAPLVIEIALVVILFPAAARLRSFSRRD</sequence>
<accession>E0TCW1</accession>
<dbReference type="RefSeq" id="WP_013301318.1">
    <property type="nucleotide sequence ID" value="NC_014414.1"/>
</dbReference>
<organism evidence="2 3">
    <name type="scientific">Parvularcula bermudensis (strain ATCC BAA-594 / HTCC2503 / KCTC 12087)</name>
    <dbReference type="NCBI Taxonomy" id="314260"/>
    <lineage>
        <taxon>Bacteria</taxon>
        <taxon>Pseudomonadati</taxon>
        <taxon>Pseudomonadota</taxon>
        <taxon>Alphaproteobacteria</taxon>
        <taxon>Parvularculales</taxon>
        <taxon>Parvularculaceae</taxon>
        <taxon>Parvularcula</taxon>
    </lineage>
</organism>
<dbReference type="KEGG" id="pbr:PB2503_11494"/>
<dbReference type="EMBL" id="CP002156">
    <property type="protein sequence ID" value="ADM10344.1"/>
    <property type="molecule type" value="Genomic_DNA"/>
</dbReference>
<keyword evidence="1" id="KW-0812">Transmembrane</keyword>